<sequence length="1047" mass="120989">MSLKESRINSFILEEIFAPRYKSIRSVQEVNIRFINNSRDTVDLCWIDFQGNLVRYLKLGSHEVVKLTTFTGHCWIARFIRNGAAAQFLPGRNEVFVITTPFLHTAVVFIIQKVPTLFEAVVEHIGELLHENQYAPHRLPIPELVKARLYNKQEICSILKDVNNEEKALLFLRKFCAYFLEHLKVKQLAEIFVNGQIDLCLQAVSDLSVECSDFEINEIFLTYLRKEFVVMSFSTVYNYAKKWIDFLLQNTSGIRNHCLLLKQLICCTNLLQNKQLLLLLHEILPQIYHRLCCIKQYSMALVIAEIIFYAVALPTTYSDDYDREALWNVWNKLLLSKECVRSAHFNLCTVLVMSSLDLDCAEHIQSLENSFNDFEKNDDFSFNLRKQFLVLLEANLGVLLSRCQPTQSEKLLNILITFHLENNDLHLLMQSIFRYSGLAEICACKILQPFFRCLLWNLSLFIDENSSQQEGNIGIWIRKIVMEILSISDKSYEDELKSWNMIMSEFILAPHHMLLSDDKRFCQTMQLICGKKFSLKTLPISLRVTLFCVLISLIPYISSEIFEIAIESILSIMRLDAKLFRNLINSCKEKILKKYIKILLRSGCSNNNSKNAQILVKEFLLSNCNHDTLALKCDVILKAALQRTLVEEQYYFLKPLCDTFSEIHYETNTEENSTLRICAEEIFRHVYGLVSPLDYRNAMKMAFFELSLSMLPVVEILQKSDKTATEKEIKSIAKHVKIADELCKTLCKHPERLIEFGVISEPLSQLLRTSILWMVRRGKLERIVSWKYVRYFELYDDTTVNEIISIASVDMLKSLLYSSWHDLHASKKFTFYFALAKHQNEDKRKLLSIVLKDILEVIVDIAGTNYLIVAGFLQHILPIVTGNAYERDFISFALALLAANYESLSSDSIALRNAVSLLLDCLRFGAHSVINDQCSFYMNLFVCVGRAIQKYVNNASVVSPQLIRHLSYGLAKVAHEMVKHERSFSRVAPFIISECLEDTKYLSLALFRIFSMCDRHSIALLTTNLPLLQKTRFANLSLQFKKIKMVV</sequence>
<keyword evidence="4" id="KW-1185">Reference proteome</keyword>
<dbReference type="AlphaFoldDB" id="A0A238C0A7"/>
<gene>
    <name evidence="3" type="ORF">X798_02066</name>
</gene>
<protein>
    <recommendedName>
        <fullName evidence="2">von Hippel-Lindau disease tumour suppressor beta domain-containing protein</fullName>
    </recommendedName>
</protein>
<proteinExistence type="inferred from homology"/>
<evidence type="ECO:0000259" key="2">
    <source>
        <dbReference type="Pfam" id="PF01847"/>
    </source>
</evidence>
<accession>A0A238C0A7</accession>
<dbReference type="EMBL" id="KZ269983">
    <property type="protein sequence ID" value="OZC10922.1"/>
    <property type="molecule type" value="Genomic_DNA"/>
</dbReference>
<dbReference type="InterPro" id="IPR036208">
    <property type="entry name" value="VHL_sf"/>
</dbReference>
<dbReference type="Proteomes" id="UP000242913">
    <property type="component" value="Unassembled WGS sequence"/>
</dbReference>
<organism evidence="3 4">
    <name type="scientific">Onchocerca flexuosa</name>
    <dbReference type="NCBI Taxonomy" id="387005"/>
    <lineage>
        <taxon>Eukaryota</taxon>
        <taxon>Metazoa</taxon>
        <taxon>Ecdysozoa</taxon>
        <taxon>Nematoda</taxon>
        <taxon>Chromadorea</taxon>
        <taxon>Rhabditida</taxon>
        <taxon>Spirurina</taxon>
        <taxon>Spiruromorpha</taxon>
        <taxon>Filarioidea</taxon>
        <taxon>Onchocercidae</taxon>
        <taxon>Onchocerca</taxon>
    </lineage>
</organism>
<comment type="similarity">
    <text evidence="1">Belongs to the VHL family.</text>
</comment>
<evidence type="ECO:0000313" key="4">
    <source>
        <dbReference type="Proteomes" id="UP000242913"/>
    </source>
</evidence>
<dbReference type="InterPro" id="IPR022772">
    <property type="entry name" value="VHL_tumour_suppress_b/a_dom"/>
</dbReference>
<dbReference type="Pfam" id="PF01847">
    <property type="entry name" value="VHL"/>
    <property type="match status" value="1"/>
</dbReference>
<dbReference type="Gene3D" id="2.60.40.780">
    <property type="entry name" value="von Hippel-Lindau disease tumour suppressor, beta domain"/>
    <property type="match status" value="1"/>
</dbReference>
<dbReference type="SUPFAM" id="SSF49468">
    <property type="entry name" value="VHL"/>
    <property type="match status" value="1"/>
</dbReference>
<dbReference type="InterPro" id="IPR024053">
    <property type="entry name" value="VHL_beta_dom"/>
</dbReference>
<dbReference type="InterPro" id="IPR037140">
    <property type="entry name" value="VHL_beta_dom_sf"/>
</dbReference>
<evidence type="ECO:0000313" key="3">
    <source>
        <dbReference type="EMBL" id="OZC10922.1"/>
    </source>
</evidence>
<name>A0A238C0A7_9BILA</name>
<dbReference type="CDD" id="cd05468">
    <property type="entry name" value="pVHL"/>
    <property type="match status" value="1"/>
</dbReference>
<dbReference type="OrthoDB" id="5839236at2759"/>
<feature type="domain" description="von Hippel-Lindau disease tumour suppressor beta" evidence="2">
    <location>
        <begin position="22"/>
        <end position="79"/>
    </location>
</feature>
<reference evidence="3 4" key="1">
    <citation type="submission" date="2015-12" db="EMBL/GenBank/DDBJ databases">
        <title>Draft genome of the nematode, Onchocerca flexuosa.</title>
        <authorList>
            <person name="Mitreva M."/>
        </authorList>
    </citation>
    <scope>NUCLEOTIDE SEQUENCE [LARGE SCALE GENOMIC DNA]</scope>
    <source>
        <strain evidence="3">Red Deer</strain>
    </source>
</reference>
<evidence type="ECO:0000256" key="1">
    <source>
        <dbReference type="ARBA" id="ARBA00010057"/>
    </source>
</evidence>